<feature type="transmembrane region" description="Helical" evidence="6">
    <location>
        <begin position="12"/>
        <end position="35"/>
    </location>
</feature>
<dbReference type="AlphaFoldDB" id="A0AA90Z7T7"/>
<evidence type="ECO:0000256" key="1">
    <source>
        <dbReference type="ARBA" id="ARBA00004651"/>
    </source>
</evidence>
<reference evidence="7 8" key="1">
    <citation type="submission" date="2023-07" db="EMBL/GenBank/DDBJ databases">
        <title>Genomic Encyclopedia of Type Strains, Phase IV (KMG-IV): sequencing the most valuable type-strain genomes for metagenomic binning, comparative biology and taxonomic classification.</title>
        <authorList>
            <person name="Goeker M."/>
        </authorList>
    </citation>
    <scope>NUCLEOTIDE SEQUENCE [LARGE SCALE GENOMIC DNA]</scope>
    <source>
        <strain evidence="7 8">DSM 17273</strain>
    </source>
</reference>
<comment type="subcellular location">
    <subcellularLocation>
        <location evidence="1">Cell membrane</location>
        <topology evidence="1">Multi-pass membrane protein</topology>
    </subcellularLocation>
</comment>
<feature type="transmembrane region" description="Helical" evidence="6">
    <location>
        <begin position="47"/>
        <end position="68"/>
    </location>
</feature>
<dbReference type="RefSeq" id="WP_270096766.1">
    <property type="nucleotide sequence ID" value="NZ_JAQFFK010000005.1"/>
</dbReference>
<protein>
    <submittedName>
        <fullName evidence="7">Threonine/homoserine/homoserine lactone efflux protein</fullName>
    </submittedName>
</protein>
<keyword evidence="4 6" id="KW-1133">Transmembrane helix</keyword>
<evidence type="ECO:0000313" key="8">
    <source>
        <dbReference type="Proteomes" id="UP001185015"/>
    </source>
</evidence>
<organism evidence="7 8">
    <name type="scientific">Methanococcoides alaskense</name>
    <dbReference type="NCBI Taxonomy" id="325778"/>
    <lineage>
        <taxon>Archaea</taxon>
        <taxon>Methanobacteriati</taxon>
        <taxon>Methanobacteriota</taxon>
        <taxon>Stenosarchaea group</taxon>
        <taxon>Methanomicrobia</taxon>
        <taxon>Methanosarcinales</taxon>
        <taxon>Methanosarcinaceae</taxon>
        <taxon>Methanococcoides</taxon>
    </lineage>
</organism>
<dbReference type="EMBL" id="JAVDQI010000004">
    <property type="protein sequence ID" value="MDR6222845.1"/>
    <property type="molecule type" value="Genomic_DNA"/>
</dbReference>
<comment type="caution">
    <text evidence="7">The sequence shown here is derived from an EMBL/GenBank/DDBJ whole genome shotgun (WGS) entry which is preliminary data.</text>
</comment>
<sequence length="218" mass="23659">MISIIEIIKAFFLGITVAISAALIPGPMMFATIGISLKKGCRAGESVFIGHALVELTIFLLILVGVSSSISETMMLYLTIIGGLMMVLLGVMLIKSAKEVSTMDILASESRLNLSFNPIYAGILTSALNPYFVIWWLAAGTAIILHEYMISIFAVVAFIVGHWIADLGFIVAVSSSSSKGKELISQSTYKNMLYFCGGLLMIFGLWFLINYNNFSAMV</sequence>
<dbReference type="InterPro" id="IPR001123">
    <property type="entry name" value="LeuE-type"/>
</dbReference>
<evidence type="ECO:0000256" key="3">
    <source>
        <dbReference type="ARBA" id="ARBA00022692"/>
    </source>
</evidence>
<dbReference type="Pfam" id="PF01810">
    <property type="entry name" value="LysE"/>
    <property type="match status" value="1"/>
</dbReference>
<dbReference type="PANTHER" id="PTHR38825">
    <property type="entry name" value="LYSINE EXPORTER PROTEIN (LYSE/YGGA)"/>
    <property type="match status" value="1"/>
</dbReference>
<name>A0AA90Z7T7_9EURY</name>
<gene>
    <name evidence="7" type="ORF">J2750_001305</name>
</gene>
<dbReference type="GO" id="GO:0005886">
    <property type="term" value="C:plasma membrane"/>
    <property type="evidence" value="ECO:0007669"/>
    <property type="project" value="UniProtKB-SubCell"/>
</dbReference>
<feature type="transmembrane region" description="Helical" evidence="6">
    <location>
        <begin position="192"/>
        <end position="209"/>
    </location>
</feature>
<keyword evidence="8" id="KW-1185">Reference proteome</keyword>
<feature type="transmembrane region" description="Helical" evidence="6">
    <location>
        <begin position="74"/>
        <end position="94"/>
    </location>
</feature>
<feature type="transmembrane region" description="Helical" evidence="6">
    <location>
        <begin position="114"/>
        <end position="138"/>
    </location>
</feature>
<dbReference type="Proteomes" id="UP001185015">
    <property type="component" value="Unassembled WGS sequence"/>
</dbReference>
<keyword evidence="2" id="KW-1003">Cell membrane</keyword>
<accession>A0AA90Z7T7</accession>
<evidence type="ECO:0000256" key="5">
    <source>
        <dbReference type="ARBA" id="ARBA00023136"/>
    </source>
</evidence>
<keyword evidence="5 6" id="KW-0472">Membrane</keyword>
<evidence type="ECO:0000256" key="4">
    <source>
        <dbReference type="ARBA" id="ARBA00022989"/>
    </source>
</evidence>
<evidence type="ECO:0000313" key="7">
    <source>
        <dbReference type="EMBL" id="MDR6222845.1"/>
    </source>
</evidence>
<proteinExistence type="predicted"/>
<evidence type="ECO:0000256" key="2">
    <source>
        <dbReference type="ARBA" id="ARBA00022475"/>
    </source>
</evidence>
<evidence type="ECO:0000256" key="6">
    <source>
        <dbReference type="SAM" id="Phobius"/>
    </source>
</evidence>
<dbReference type="PANTHER" id="PTHR38825:SF1">
    <property type="entry name" value="TRANSPORTER, LYSE FAMILY"/>
    <property type="match status" value="1"/>
</dbReference>
<feature type="transmembrane region" description="Helical" evidence="6">
    <location>
        <begin position="150"/>
        <end position="172"/>
    </location>
</feature>
<dbReference type="GO" id="GO:0006865">
    <property type="term" value="P:amino acid transport"/>
    <property type="evidence" value="ECO:0007669"/>
    <property type="project" value="InterPro"/>
</dbReference>
<keyword evidence="3 6" id="KW-0812">Transmembrane</keyword>